<evidence type="ECO:0000313" key="3">
    <source>
        <dbReference type="EMBL" id="KAG6736499.1"/>
    </source>
</evidence>
<dbReference type="GO" id="GO:0051536">
    <property type="term" value="F:iron-sulfur cluster binding"/>
    <property type="evidence" value="ECO:0007669"/>
    <property type="project" value="InterPro"/>
</dbReference>
<dbReference type="PANTHER" id="PTHR43112:SF9">
    <property type="entry name" value="FERREDOXIN C 1, CHLOROPLASTIC"/>
    <property type="match status" value="1"/>
</dbReference>
<keyword evidence="5" id="KW-1185">Reference proteome</keyword>
<evidence type="ECO:0000259" key="2">
    <source>
        <dbReference type="PROSITE" id="PS51085"/>
    </source>
</evidence>
<evidence type="ECO:0000256" key="1">
    <source>
        <dbReference type="ARBA" id="ARBA00004229"/>
    </source>
</evidence>
<comment type="caution">
    <text evidence="3">The sequence shown here is derived from an EMBL/GenBank/DDBJ whole genome shotgun (WGS) entry which is preliminary data.</text>
</comment>
<accession>A0A8X7XR79</accession>
<gene>
    <name evidence="4" type="ORF">POTOM_035830</name>
    <name evidence="3" type="ORF">POTOM_060652</name>
</gene>
<dbReference type="Proteomes" id="UP000886885">
    <property type="component" value="Chromosome 10A"/>
</dbReference>
<dbReference type="EMBL" id="JAAWWB010000019">
    <property type="protein sequence ID" value="KAG6759354.1"/>
    <property type="molecule type" value="Genomic_DNA"/>
</dbReference>
<dbReference type="CDD" id="cd00207">
    <property type="entry name" value="fer2"/>
    <property type="match status" value="1"/>
</dbReference>
<comment type="subcellular location">
    <subcellularLocation>
        <location evidence="1">Plastid</location>
        <location evidence="1">Chloroplast</location>
    </subcellularLocation>
</comment>
<sequence>MAALHFTPSPSFILTRHKLPTEVSSFKLHYKAGRSLKTVVRSYKVVIEHEGQSTELEVEPDETILSKALDSGLTVPHDCKLGVCMTCPAKLISGSVDQSDGMLSDDVVERGYALLCAAYPSSIFIISLLCNRMLNRFASCICREIGPSKPDFSAHFSTDVEEEGIDTTMHLVANHQIQRGKEKQKKRSRRQRGGYAIMSSAAGPKVWKAARTMIANKTSVKITLSLSRTPEIIGQDKGLISYNFSVHGYHSVIRISNLHNFGECESACDPSIRQSLALHSPPA</sequence>
<organism evidence="3 5">
    <name type="scientific">Populus tomentosa</name>
    <name type="common">Chinese white poplar</name>
    <dbReference type="NCBI Taxonomy" id="118781"/>
    <lineage>
        <taxon>Eukaryota</taxon>
        <taxon>Viridiplantae</taxon>
        <taxon>Streptophyta</taxon>
        <taxon>Embryophyta</taxon>
        <taxon>Tracheophyta</taxon>
        <taxon>Spermatophyta</taxon>
        <taxon>Magnoliopsida</taxon>
        <taxon>eudicotyledons</taxon>
        <taxon>Gunneridae</taxon>
        <taxon>Pentapetalae</taxon>
        <taxon>rosids</taxon>
        <taxon>fabids</taxon>
        <taxon>Malpighiales</taxon>
        <taxon>Salicaceae</taxon>
        <taxon>Saliceae</taxon>
        <taxon>Populus</taxon>
    </lineage>
</organism>
<dbReference type="PANTHER" id="PTHR43112">
    <property type="entry name" value="FERREDOXIN"/>
    <property type="match status" value="1"/>
</dbReference>
<dbReference type="OrthoDB" id="1885901at2759"/>
<evidence type="ECO:0000313" key="5">
    <source>
        <dbReference type="Proteomes" id="UP000886885"/>
    </source>
</evidence>
<dbReference type="InterPro" id="IPR001041">
    <property type="entry name" value="2Fe-2S_ferredoxin-type"/>
</dbReference>
<dbReference type="PROSITE" id="PS51085">
    <property type="entry name" value="2FE2S_FER_2"/>
    <property type="match status" value="1"/>
</dbReference>
<dbReference type="AlphaFoldDB" id="A0A8X7XR79"/>
<proteinExistence type="predicted"/>
<dbReference type="Pfam" id="PF00111">
    <property type="entry name" value="Fer2"/>
    <property type="match status" value="1"/>
</dbReference>
<dbReference type="EMBL" id="JAAWWB010000849">
    <property type="protein sequence ID" value="KAG6736499.1"/>
    <property type="molecule type" value="Genomic_DNA"/>
</dbReference>
<feature type="domain" description="2Fe-2S ferredoxin-type" evidence="2">
    <location>
        <begin position="43"/>
        <end position="132"/>
    </location>
</feature>
<reference evidence="3" key="1">
    <citation type="journal article" date="2020" name="bioRxiv">
        <title>Hybrid origin of Populus tomentosa Carr. identified through genome sequencing and phylogenomic analysis.</title>
        <authorList>
            <person name="An X."/>
            <person name="Gao K."/>
            <person name="Chen Z."/>
            <person name="Li J."/>
            <person name="Yang X."/>
            <person name="Yang X."/>
            <person name="Zhou J."/>
            <person name="Guo T."/>
            <person name="Zhao T."/>
            <person name="Huang S."/>
            <person name="Miao D."/>
            <person name="Khan W.U."/>
            <person name="Rao P."/>
            <person name="Ye M."/>
            <person name="Lei B."/>
            <person name="Liao W."/>
            <person name="Wang J."/>
            <person name="Ji L."/>
            <person name="Li Y."/>
            <person name="Guo B."/>
            <person name="Mustafa N.S."/>
            <person name="Li S."/>
            <person name="Yun Q."/>
            <person name="Keller S.R."/>
            <person name="Mao J."/>
            <person name="Zhang R."/>
            <person name="Strauss S.H."/>
        </authorList>
    </citation>
    <scope>NUCLEOTIDE SEQUENCE</scope>
    <source>
        <strain evidence="3">GM15</strain>
        <tissue evidence="3">Leaf</tissue>
    </source>
</reference>
<dbReference type="GO" id="GO:0009507">
    <property type="term" value="C:chloroplast"/>
    <property type="evidence" value="ECO:0007669"/>
    <property type="project" value="UniProtKB-SubCell"/>
</dbReference>
<name>A0A8X7XR79_POPTO</name>
<evidence type="ECO:0000313" key="4">
    <source>
        <dbReference type="EMBL" id="KAG6759354.1"/>
    </source>
</evidence>
<protein>
    <recommendedName>
        <fullName evidence="2">2Fe-2S ferredoxin-type domain-containing protein</fullName>
    </recommendedName>
</protein>